<keyword evidence="1" id="KW-0808">Transferase</keyword>
<evidence type="ECO:0000256" key="2">
    <source>
        <dbReference type="ARBA" id="ARBA00022741"/>
    </source>
</evidence>
<dbReference type="PANTHER" id="PTHR13622">
    <property type="entry name" value="THIAMIN PYROPHOSPHOKINASE"/>
    <property type="match status" value="1"/>
</dbReference>
<evidence type="ECO:0000259" key="5">
    <source>
        <dbReference type="SMART" id="SM00983"/>
    </source>
</evidence>
<dbReference type="SUPFAM" id="SSF63862">
    <property type="entry name" value="Thiamin pyrophosphokinase, substrate-binding domain"/>
    <property type="match status" value="1"/>
</dbReference>
<gene>
    <name evidence="6" type="ORF">EAI_16591</name>
</gene>
<organism evidence="7">
    <name type="scientific">Harpegnathos saltator</name>
    <name type="common">Jerdon's jumping ant</name>
    <dbReference type="NCBI Taxonomy" id="610380"/>
    <lineage>
        <taxon>Eukaryota</taxon>
        <taxon>Metazoa</taxon>
        <taxon>Ecdysozoa</taxon>
        <taxon>Arthropoda</taxon>
        <taxon>Hexapoda</taxon>
        <taxon>Insecta</taxon>
        <taxon>Pterygota</taxon>
        <taxon>Neoptera</taxon>
        <taxon>Endopterygota</taxon>
        <taxon>Hymenoptera</taxon>
        <taxon>Apocrita</taxon>
        <taxon>Aculeata</taxon>
        <taxon>Formicoidea</taxon>
        <taxon>Formicidae</taxon>
        <taxon>Ponerinae</taxon>
        <taxon>Ponerini</taxon>
        <taxon>Harpegnathos</taxon>
    </lineage>
</organism>
<evidence type="ECO:0000313" key="6">
    <source>
        <dbReference type="EMBL" id="EFN87047.1"/>
    </source>
</evidence>
<dbReference type="EMBL" id="GL446946">
    <property type="protein sequence ID" value="EFN87047.1"/>
    <property type="molecule type" value="Genomic_DNA"/>
</dbReference>
<dbReference type="InterPro" id="IPR036371">
    <property type="entry name" value="TPK_B1-bd_sf"/>
</dbReference>
<keyword evidence="3 6" id="KW-0418">Kinase</keyword>
<reference evidence="6 7" key="1">
    <citation type="journal article" date="2010" name="Science">
        <title>Genomic comparison of the ants Camponotus floridanus and Harpegnathos saltator.</title>
        <authorList>
            <person name="Bonasio R."/>
            <person name="Zhang G."/>
            <person name="Ye C."/>
            <person name="Mutti N.S."/>
            <person name="Fang X."/>
            <person name="Qin N."/>
            <person name="Donahue G."/>
            <person name="Yang P."/>
            <person name="Li Q."/>
            <person name="Li C."/>
            <person name="Zhang P."/>
            <person name="Huang Z."/>
            <person name="Berger S.L."/>
            <person name="Reinberg D."/>
            <person name="Wang J."/>
            <person name="Liebig J."/>
        </authorList>
    </citation>
    <scope>NUCLEOTIDE SEQUENCE [LARGE SCALE GENOMIC DNA]</scope>
    <source>
        <strain evidence="6 7">R22 G/1</strain>
    </source>
</reference>
<sequence>MQQQLQSEPKDMTVWNPFNIFHPEHCDYAVLVLNQPILLKPQQMLPIWEKAKITVNVDGGIHRWLEYLKEIEIDVLNNEYRKYVPDLITGDMDSCSETVVEKLRSMGSTVVRTPDQNYTDFTKALVQIEQYARLKNINLKEIYAFVETTGRFDHIIGNTNTLYKSEKLVGNIKVIQVAANSLTWILRCGLHKINIPEELVQCKSWCSLMPLGHPVKHISTTGLKWNLNNAPLIFGKKISTSNTYDSCEVMVDTDTPVTWSMGIEPLMEIVNNHRAS</sequence>
<dbReference type="PANTHER" id="PTHR13622:SF8">
    <property type="entry name" value="THIAMIN PYROPHOSPHOKINASE 1"/>
    <property type="match status" value="1"/>
</dbReference>
<evidence type="ECO:0000256" key="1">
    <source>
        <dbReference type="ARBA" id="ARBA00022679"/>
    </source>
</evidence>
<dbReference type="Pfam" id="PF04263">
    <property type="entry name" value="TPK_catalytic"/>
    <property type="match status" value="1"/>
</dbReference>
<keyword evidence="2" id="KW-0547">Nucleotide-binding</keyword>
<dbReference type="InterPro" id="IPR007373">
    <property type="entry name" value="Thiamin_PyroPKinase_B1-bd"/>
</dbReference>
<dbReference type="FunFam" id="2.60.120.320:FF:000001">
    <property type="entry name" value="Thiamine pyrophosphokinase"/>
    <property type="match status" value="1"/>
</dbReference>
<evidence type="ECO:0000313" key="7">
    <source>
        <dbReference type="Proteomes" id="UP000008237"/>
    </source>
</evidence>
<dbReference type="OMA" id="HHLYMMT"/>
<dbReference type="GO" id="GO:0005524">
    <property type="term" value="F:ATP binding"/>
    <property type="evidence" value="ECO:0007669"/>
    <property type="project" value="UniProtKB-KW"/>
</dbReference>
<dbReference type="NCBIfam" id="TIGR01378">
    <property type="entry name" value="thi_PPkinase"/>
    <property type="match status" value="1"/>
</dbReference>
<dbReference type="SMART" id="SM00983">
    <property type="entry name" value="TPK_B1_binding"/>
    <property type="match status" value="1"/>
</dbReference>
<name>E2BB74_HARSA</name>
<evidence type="ECO:0000256" key="4">
    <source>
        <dbReference type="ARBA" id="ARBA00022840"/>
    </source>
</evidence>
<dbReference type="Proteomes" id="UP000008237">
    <property type="component" value="Unassembled WGS sequence"/>
</dbReference>
<dbReference type="GO" id="GO:0016301">
    <property type="term" value="F:kinase activity"/>
    <property type="evidence" value="ECO:0007669"/>
    <property type="project" value="UniProtKB-KW"/>
</dbReference>
<dbReference type="FunCoup" id="E2BB74">
    <property type="interactions" value="413"/>
</dbReference>
<proteinExistence type="predicted"/>
<dbReference type="InParanoid" id="E2BB74"/>
<keyword evidence="7" id="KW-1185">Reference proteome</keyword>
<protein>
    <submittedName>
        <fullName evidence="6">Thiamin pyrophosphokinase 1</fullName>
    </submittedName>
</protein>
<dbReference type="OrthoDB" id="25149at2759"/>
<dbReference type="GO" id="GO:0030975">
    <property type="term" value="F:thiamine binding"/>
    <property type="evidence" value="ECO:0007669"/>
    <property type="project" value="InterPro"/>
</dbReference>
<dbReference type="Gene3D" id="3.40.50.10240">
    <property type="entry name" value="Thiamin pyrophosphokinase, catalytic domain"/>
    <property type="match status" value="1"/>
</dbReference>
<dbReference type="InterPro" id="IPR036759">
    <property type="entry name" value="TPK_catalytic_sf"/>
</dbReference>
<feature type="domain" description="Thiamin pyrophosphokinase thiamin-binding" evidence="5">
    <location>
        <begin position="189"/>
        <end position="257"/>
    </location>
</feature>
<dbReference type="GO" id="GO:0009229">
    <property type="term" value="P:thiamine diphosphate biosynthetic process"/>
    <property type="evidence" value="ECO:0007669"/>
    <property type="project" value="InterPro"/>
</dbReference>
<evidence type="ECO:0000256" key="3">
    <source>
        <dbReference type="ARBA" id="ARBA00022777"/>
    </source>
</evidence>
<dbReference type="Gene3D" id="2.60.120.320">
    <property type="entry name" value="Thiamin pyrophosphokinase, thiamin-binding domain"/>
    <property type="match status" value="1"/>
</dbReference>
<dbReference type="STRING" id="610380.E2BB74"/>
<dbReference type="GO" id="GO:0006772">
    <property type="term" value="P:thiamine metabolic process"/>
    <property type="evidence" value="ECO:0007669"/>
    <property type="project" value="InterPro"/>
</dbReference>
<dbReference type="Pfam" id="PF04265">
    <property type="entry name" value="TPK_B1_binding"/>
    <property type="match status" value="1"/>
</dbReference>
<dbReference type="AlphaFoldDB" id="E2BB74"/>
<dbReference type="InterPro" id="IPR006282">
    <property type="entry name" value="Thi_PPkinase"/>
</dbReference>
<accession>E2BB74</accession>
<dbReference type="CDD" id="cd07995">
    <property type="entry name" value="TPK"/>
    <property type="match status" value="1"/>
</dbReference>
<keyword evidence="4" id="KW-0067">ATP-binding</keyword>
<dbReference type="SUPFAM" id="SSF63999">
    <property type="entry name" value="Thiamin pyrophosphokinase, catalytic domain"/>
    <property type="match status" value="1"/>
</dbReference>
<dbReference type="GO" id="GO:0004788">
    <property type="term" value="F:thiamine diphosphokinase activity"/>
    <property type="evidence" value="ECO:0007669"/>
    <property type="project" value="InterPro"/>
</dbReference>
<dbReference type="InterPro" id="IPR007371">
    <property type="entry name" value="TPK_catalytic"/>
</dbReference>